<evidence type="ECO:0000313" key="2">
    <source>
        <dbReference type="EMBL" id="RYJ15231.1"/>
    </source>
</evidence>
<name>A0A482TPR4_9EURY</name>
<dbReference type="AlphaFoldDB" id="A0A482TPR4"/>
<protein>
    <submittedName>
        <fullName evidence="2">Competence/damage-inducible protein A</fullName>
    </submittedName>
</protein>
<dbReference type="Pfam" id="PF24102">
    <property type="entry name" value="FLAD1_M"/>
    <property type="match status" value="1"/>
</dbReference>
<reference evidence="2 3" key="1">
    <citation type="submission" date="2018-12" db="EMBL/GenBank/DDBJ databases">
        <title>Genome analysis provides insights into bioremediation potentialities of Halogeometricum borinquense strain N11.</title>
        <authorList>
            <person name="Najjari A."/>
            <person name="Youssef N."/>
            <person name="Fhoula I."/>
            <person name="Ben Dhia O."/>
            <person name="Mahjoubi M."/>
            <person name="Ouzari H.I."/>
            <person name="Cherif A."/>
        </authorList>
    </citation>
    <scope>NUCLEOTIDE SEQUENCE [LARGE SCALE GENOMIC DNA]</scope>
    <source>
        <strain evidence="2 3">N11</strain>
    </source>
</reference>
<dbReference type="Proteomes" id="UP000294028">
    <property type="component" value="Unassembled WGS sequence"/>
</dbReference>
<dbReference type="SUPFAM" id="SSF53218">
    <property type="entry name" value="Molybdenum cofactor biosynthesis proteins"/>
    <property type="match status" value="1"/>
</dbReference>
<dbReference type="EMBL" id="RZHH01000002">
    <property type="protein sequence ID" value="RYJ15231.1"/>
    <property type="molecule type" value="Genomic_DNA"/>
</dbReference>
<dbReference type="InterPro" id="IPR036425">
    <property type="entry name" value="MoaB/Mog-like_dom_sf"/>
</dbReference>
<evidence type="ECO:0000313" key="3">
    <source>
        <dbReference type="Proteomes" id="UP000294028"/>
    </source>
</evidence>
<dbReference type="PANTHER" id="PTHR13939">
    <property type="entry name" value="NICOTINAMIDE-NUCLEOTIDE AMIDOHYDROLASE PNCC"/>
    <property type="match status" value="1"/>
</dbReference>
<comment type="caution">
    <text evidence="2">The sequence shown here is derived from an EMBL/GenBank/DDBJ whole genome shotgun (WGS) entry which is preliminary data.</text>
</comment>
<sequence length="249" mass="26367">MNVAIVTVGNELLAGDIENTNATWLARELTERGVKVARVITIPDEETTIAETVGEWSMSFDAVVVTGGLGGTPDDLTMPGVAAGLDRELAVDPVAAADVEATIDRILERKPDIEFDLKVEWYASMPAGATPIPNPEGLAPGCVAENVYVLPGIPEEMRAVFDNVADDFGGTVATTTFYTPEPEGAMAEPLATVATEFGVRVGSYPNRNGARTRVKLTATDAVVLDEASSWLVENAGVELTETDGKKTDR</sequence>
<organism evidence="2 3">
    <name type="scientific">Halogeometricum borinquense</name>
    <dbReference type="NCBI Taxonomy" id="60847"/>
    <lineage>
        <taxon>Archaea</taxon>
        <taxon>Methanobacteriati</taxon>
        <taxon>Methanobacteriota</taxon>
        <taxon>Stenosarchaea group</taxon>
        <taxon>Halobacteria</taxon>
        <taxon>Halobacteriales</taxon>
        <taxon>Haloferacaceae</taxon>
        <taxon>Halogeometricum</taxon>
    </lineage>
</organism>
<evidence type="ECO:0000259" key="1">
    <source>
        <dbReference type="SMART" id="SM00852"/>
    </source>
</evidence>
<dbReference type="InterPro" id="IPR001453">
    <property type="entry name" value="MoaB/Mog_dom"/>
</dbReference>
<proteinExistence type="predicted"/>
<dbReference type="CDD" id="cd00885">
    <property type="entry name" value="cinA"/>
    <property type="match status" value="1"/>
</dbReference>
<dbReference type="InterPro" id="IPR056596">
    <property type="entry name" value="FLAD1_M"/>
</dbReference>
<feature type="domain" description="MoaB/Mog" evidence="1">
    <location>
        <begin position="4"/>
        <end position="172"/>
    </location>
</feature>
<gene>
    <name evidence="2" type="ORF">ELS19_15620</name>
</gene>
<dbReference type="PANTHER" id="PTHR13939:SF0">
    <property type="entry name" value="NMN AMIDOHYDROLASE-LIKE PROTEIN YFAY"/>
    <property type="match status" value="1"/>
</dbReference>
<dbReference type="SMART" id="SM00852">
    <property type="entry name" value="MoCF_biosynth"/>
    <property type="match status" value="1"/>
</dbReference>
<dbReference type="RefSeq" id="WP_129785557.1">
    <property type="nucleotide sequence ID" value="NZ_RZHH01000002.1"/>
</dbReference>
<dbReference type="Pfam" id="PF00994">
    <property type="entry name" value="MoCF_biosynth"/>
    <property type="match status" value="1"/>
</dbReference>
<dbReference type="Gene3D" id="3.40.980.10">
    <property type="entry name" value="MoaB/Mog-like domain"/>
    <property type="match status" value="1"/>
</dbReference>
<accession>A0A482TPR4</accession>
<dbReference type="InterPro" id="IPR050101">
    <property type="entry name" value="CinA"/>
</dbReference>